<evidence type="ECO:0000313" key="2">
    <source>
        <dbReference type="Proteomes" id="UP000631034"/>
    </source>
</evidence>
<dbReference type="AlphaFoldDB" id="A0A8J6YNH7"/>
<gene>
    <name evidence="1" type="ORF">IHV25_09465</name>
</gene>
<keyword evidence="2" id="KW-1185">Reference proteome</keyword>
<proteinExistence type="predicted"/>
<evidence type="ECO:0000313" key="1">
    <source>
        <dbReference type="EMBL" id="MBE1237870.1"/>
    </source>
</evidence>
<dbReference type="Proteomes" id="UP000631034">
    <property type="component" value="Unassembled WGS sequence"/>
</dbReference>
<evidence type="ECO:0008006" key="3">
    <source>
        <dbReference type="Google" id="ProtNLM"/>
    </source>
</evidence>
<sequence length="134" mass="15236">MLSFSRDPRTRARALFRRLAQDVLIFGNAYRERIDNRLDQPLRLEVPLAKDARRGEDLARYYFVPDWGRETRIGNPVFHVMQPDVSREIYGLPESLAAHRVPPQLLGIIPNNTGGSGDVEKAARVFAINEIAPL</sequence>
<protein>
    <recommendedName>
        <fullName evidence="3">Phage portal protein</fullName>
    </recommendedName>
</protein>
<dbReference type="EMBL" id="JACZHT010000008">
    <property type="protein sequence ID" value="MBE1237870.1"/>
    <property type="molecule type" value="Genomic_DNA"/>
</dbReference>
<reference evidence="1" key="1">
    <citation type="submission" date="2020-10" db="EMBL/GenBank/DDBJ databases">
        <title>Genome sequence of the unusual species of purple photosynthetic bacteria, Phaeovibrio sulfidiphilus DSM 23193, type strain.</title>
        <authorList>
            <person name="Kyndt J.A."/>
            <person name="Meyer T.E."/>
        </authorList>
    </citation>
    <scope>NUCLEOTIDE SEQUENCE</scope>
    <source>
        <strain evidence="1">DSM 23193</strain>
    </source>
</reference>
<name>A0A8J6YNH7_9PROT</name>
<accession>A0A8J6YNH7</accession>
<comment type="caution">
    <text evidence="1">The sequence shown here is derived from an EMBL/GenBank/DDBJ whole genome shotgun (WGS) entry which is preliminary data.</text>
</comment>
<organism evidence="1 2">
    <name type="scientific">Phaeovibrio sulfidiphilus</name>
    <dbReference type="NCBI Taxonomy" id="1220600"/>
    <lineage>
        <taxon>Bacteria</taxon>
        <taxon>Pseudomonadati</taxon>
        <taxon>Pseudomonadota</taxon>
        <taxon>Alphaproteobacteria</taxon>
        <taxon>Rhodospirillales</taxon>
        <taxon>Rhodospirillaceae</taxon>
        <taxon>Phaeovibrio</taxon>
    </lineage>
</organism>